<dbReference type="EMBL" id="PDCK01000039">
    <property type="protein sequence ID" value="PRQ58655.1"/>
    <property type="molecule type" value="Genomic_DNA"/>
</dbReference>
<dbReference type="STRING" id="74649.A0A2P6SIZ0"/>
<dbReference type="Gene3D" id="2.170.150.80">
    <property type="entry name" value="NAC domain"/>
    <property type="match status" value="1"/>
</dbReference>
<comment type="subcellular location">
    <subcellularLocation>
        <location evidence="1">Nucleus</location>
    </subcellularLocation>
</comment>
<dbReference type="PROSITE" id="PS51005">
    <property type="entry name" value="NAC"/>
    <property type="match status" value="1"/>
</dbReference>
<evidence type="ECO:0000259" key="6">
    <source>
        <dbReference type="PROSITE" id="PS51005"/>
    </source>
</evidence>
<name>A0A2P6SIZ0_ROSCH</name>
<evidence type="ECO:0000313" key="7">
    <source>
        <dbReference type="EMBL" id="PRQ58655.1"/>
    </source>
</evidence>
<dbReference type="Proteomes" id="UP000238479">
    <property type="component" value="Chromosome 1"/>
</dbReference>
<evidence type="ECO:0000256" key="4">
    <source>
        <dbReference type="ARBA" id="ARBA00023163"/>
    </source>
</evidence>
<evidence type="ECO:0000256" key="2">
    <source>
        <dbReference type="ARBA" id="ARBA00023015"/>
    </source>
</evidence>
<sequence length="230" mass="26744">MATAAVELRVGFRFHPTEEELVNYYLNNKIQGHDFNDIIPEMDICSYEPWDLPGFSLIKSGQEWFYFSKPDYKFRNNRSRANRATERGFWKITGKEREIKARESKAVVGKKRTLTFYKGKVRRGQKNNWVIHEYYIPETLLPNAAKQRDFVLCRLKKKDENTEIGACDEGEPRTNDQSDFENLLALVHTAGVPEENTRPEEILGSLFSSRASPELPQSDDYFSSMLRGNF</sequence>
<keyword evidence="5" id="KW-0539">Nucleus</keyword>
<dbReference type="Pfam" id="PF02365">
    <property type="entry name" value="NAM"/>
    <property type="match status" value="1"/>
</dbReference>
<dbReference type="AlphaFoldDB" id="A0A2P6SIZ0"/>
<dbReference type="SUPFAM" id="SSF101941">
    <property type="entry name" value="NAC domain"/>
    <property type="match status" value="1"/>
</dbReference>
<reference evidence="7 8" key="1">
    <citation type="journal article" date="2018" name="Nat. Genet.">
        <title>The Rosa genome provides new insights in the design of modern roses.</title>
        <authorList>
            <person name="Bendahmane M."/>
        </authorList>
    </citation>
    <scope>NUCLEOTIDE SEQUENCE [LARGE SCALE GENOMIC DNA]</scope>
    <source>
        <strain evidence="8">cv. Old Blush</strain>
    </source>
</reference>
<comment type="caution">
    <text evidence="7">The sequence shown here is derived from an EMBL/GenBank/DDBJ whole genome shotgun (WGS) entry which is preliminary data.</text>
</comment>
<dbReference type="OMA" id="HEYHTNI"/>
<dbReference type="Gramene" id="PRQ58655">
    <property type="protein sequence ID" value="PRQ58655"/>
    <property type="gene ID" value="RchiOBHm_Chr1g0361691"/>
</dbReference>
<protein>
    <submittedName>
        <fullName evidence="7">Putative transcription factor NAM family</fullName>
    </submittedName>
</protein>
<keyword evidence="4" id="KW-0804">Transcription</keyword>
<dbReference type="GO" id="GO:0005634">
    <property type="term" value="C:nucleus"/>
    <property type="evidence" value="ECO:0007669"/>
    <property type="project" value="UniProtKB-SubCell"/>
</dbReference>
<organism evidence="7 8">
    <name type="scientific">Rosa chinensis</name>
    <name type="common">China rose</name>
    <dbReference type="NCBI Taxonomy" id="74649"/>
    <lineage>
        <taxon>Eukaryota</taxon>
        <taxon>Viridiplantae</taxon>
        <taxon>Streptophyta</taxon>
        <taxon>Embryophyta</taxon>
        <taxon>Tracheophyta</taxon>
        <taxon>Spermatophyta</taxon>
        <taxon>Magnoliopsida</taxon>
        <taxon>eudicotyledons</taxon>
        <taxon>Gunneridae</taxon>
        <taxon>Pentapetalae</taxon>
        <taxon>rosids</taxon>
        <taxon>fabids</taxon>
        <taxon>Rosales</taxon>
        <taxon>Rosaceae</taxon>
        <taxon>Rosoideae</taxon>
        <taxon>Rosoideae incertae sedis</taxon>
        <taxon>Rosa</taxon>
    </lineage>
</organism>
<dbReference type="OrthoDB" id="1157535at2759"/>
<dbReference type="GO" id="GO:0006355">
    <property type="term" value="P:regulation of DNA-templated transcription"/>
    <property type="evidence" value="ECO:0007669"/>
    <property type="project" value="InterPro"/>
</dbReference>
<keyword evidence="8" id="KW-1185">Reference proteome</keyword>
<proteinExistence type="predicted"/>
<feature type="domain" description="NAC" evidence="6">
    <location>
        <begin position="8"/>
        <end position="158"/>
    </location>
</feature>
<evidence type="ECO:0000313" key="8">
    <source>
        <dbReference type="Proteomes" id="UP000238479"/>
    </source>
</evidence>
<keyword evidence="3" id="KW-0238">DNA-binding</keyword>
<keyword evidence="2" id="KW-0805">Transcription regulation</keyword>
<gene>
    <name evidence="7" type="ORF">RchiOBHm_Chr1g0361691</name>
</gene>
<accession>A0A2P6SIZ0</accession>
<dbReference type="GO" id="GO:0003677">
    <property type="term" value="F:DNA binding"/>
    <property type="evidence" value="ECO:0007669"/>
    <property type="project" value="UniProtKB-KW"/>
</dbReference>
<dbReference type="InterPro" id="IPR003441">
    <property type="entry name" value="NAC-dom"/>
</dbReference>
<evidence type="ECO:0000256" key="1">
    <source>
        <dbReference type="ARBA" id="ARBA00004123"/>
    </source>
</evidence>
<evidence type="ECO:0000256" key="5">
    <source>
        <dbReference type="ARBA" id="ARBA00023242"/>
    </source>
</evidence>
<dbReference type="InterPro" id="IPR036093">
    <property type="entry name" value="NAC_dom_sf"/>
</dbReference>
<evidence type="ECO:0000256" key="3">
    <source>
        <dbReference type="ARBA" id="ARBA00023125"/>
    </source>
</evidence>
<dbReference type="PANTHER" id="PTHR31989">
    <property type="entry name" value="NAC DOMAIN-CONTAINING PROTEIN 82-RELATED"/>
    <property type="match status" value="1"/>
</dbReference>